<feature type="domain" description="FHA" evidence="2">
    <location>
        <begin position="32"/>
        <end position="88"/>
    </location>
</feature>
<feature type="transmembrane region" description="Helical" evidence="1">
    <location>
        <begin position="203"/>
        <end position="221"/>
    </location>
</feature>
<accession>A0A2R5FDX7</accession>
<organism evidence="3 4">
    <name type="scientific">Nostoc commune NIES-4072</name>
    <dbReference type="NCBI Taxonomy" id="2005467"/>
    <lineage>
        <taxon>Bacteria</taxon>
        <taxon>Bacillati</taxon>
        <taxon>Cyanobacteriota</taxon>
        <taxon>Cyanophyceae</taxon>
        <taxon>Nostocales</taxon>
        <taxon>Nostocaceae</taxon>
        <taxon>Nostoc</taxon>
    </lineage>
</organism>
<reference evidence="3 4" key="1">
    <citation type="submission" date="2017-06" db="EMBL/GenBank/DDBJ databases">
        <title>Genome sequencing of cyanobaciteial culture collection at National Institute for Environmental Studies (NIES).</title>
        <authorList>
            <person name="Hirose Y."/>
            <person name="Shimura Y."/>
            <person name="Fujisawa T."/>
            <person name="Nakamura Y."/>
            <person name="Kawachi M."/>
        </authorList>
    </citation>
    <scope>NUCLEOTIDE SEQUENCE [LARGE SCALE GENOMIC DNA]</scope>
    <source>
        <strain evidence="3 4">NIES-4072</strain>
    </source>
</reference>
<dbReference type="SMART" id="SM00240">
    <property type="entry name" value="FHA"/>
    <property type="match status" value="1"/>
</dbReference>
<dbReference type="CDD" id="cd00060">
    <property type="entry name" value="FHA"/>
    <property type="match status" value="1"/>
</dbReference>
<feature type="transmembrane region" description="Helical" evidence="1">
    <location>
        <begin position="154"/>
        <end position="173"/>
    </location>
</feature>
<dbReference type="Gene3D" id="2.60.200.20">
    <property type="match status" value="1"/>
</dbReference>
<protein>
    <submittedName>
        <fullName evidence="3">FHA domain-containing protein</fullName>
    </submittedName>
</protein>
<evidence type="ECO:0000256" key="1">
    <source>
        <dbReference type="SAM" id="Phobius"/>
    </source>
</evidence>
<evidence type="ECO:0000313" key="4">
    <source>
        <dbReference type="Proteomes" id="UP000245124"/>
    </source>
</evidence>
<keyword evidence="4" id="KW-1185">Reference proteome</keyword>
<dbReference type="Pfam" id="PF00498">
    <property type="entry name" value="FHA"/>
    <property type="match status" value="1"/>
</dbReference>
<dbReference type="EMBL" id="BDUD01000001">
    <property type="protein sequence ID" value="GBG16587.1"/>
    <property type="molecule type" value="Genomic_DNA"/>
</dbReference>
<dbReference type="PANTHER" id="PTHR23308">
    <property type="entry name" value="NUCLEAR INHIBITOR OF PROTEIN PHOSPHATASE-1"/>
    <property type="match status" value="1"/>
</dbReference>
<dbReference type="InterPro" id="IPR050923">
    <property type="entry name" value="Cell_Proc_Reg/RNA_Proc"/>
</dbReference>
<dbReference type="SUPFAM" id="SSF49879">
    <property type="entry name" value="SMAD/FHA domain"/>
    <property type="match status" value="1"/>
</dbReference>
<name>A0A2R5FDX7_NOSCO</name>
<dbReference type="RefSeq" id="WP_109006931.1">
    <property type="nucleotide sequence ID" value="NZ_BDUD01000001.1"/>
</dbReference>
<evidence type="ECO:0000259" key="2">
    <source>
        <dbReference type="PROSITE" id="PS50006"/>
    </source>
</evidence>
<comment type="caution">
    <text evidence="3">The sequence shown here is derived from an EMBL/GenBank/DDBJ whole genome shotgun (WGS) entry which is preliminary data.</text>
</comment>
<dbReference type="Proteomes" id="UP000245124">
    <property type="component" value="Unassembled WGS sequence"/>
</dbReference>
<feature type="transmembrane region" description="Helical" evidence="1">
    <location>
        <begin position="227"/>
        <end position="244"/>
    </location>
</feature>
<keyword evidence="1" id="KW-0812">Transmembrane</keyword>
<gene>
    <name evidence="3" type="ORF">NIES4072_02330</name>
</gene>
<feature type="transmembrane region" description="Helical" evidence="1">
    <location>
        <begin position="179"/>
        <end position="196"/>
    </location>
</feature>
<keyword evidence="1" id="KW-0472">Membrane</keyword>
<proteinExistence type="predicted"/>
<dbReference type="InterPro" id="IPR008984">
    <property type="entry name" value="SMAD_FHA_dom_sf"/>
</dbReference>
<dbReference type="AlphaFoldDB" id="A0A2R5FDX7"/>
<dbReference type="OrthoDB" id="9816434at2"/>
<dbReference type="InterPro" id="IPR000253">
    <property type="entry name" value="FHA_dom"/>
</dbReference>
<evidence type="ECO:0000313" key="3">
    <source>
        <dbReference type="EMBL" id="GBG16587.1"/>
    </source>
</evidence>
<sequence length="269" mass="28935">MYSASQTAELTLELFHFQTNKSLQFPANLSVICIGKPNDQKPPDIDISGLPDSDVASRIHAQIWINGDEYHITDLGSSNGTYINGAKLQPQVFFPLHPGDRISLGQGEKITFIFRVQQHSASATTNPLPNSAPTKITAPTIGKEEEQVILASKLIGLGLILAGVTFLSTSIYVSVYLRSTPGILLCIGGVVALNWSGRDNRKLRWVLIGIGIALFIASGVVIGSVSLFSMLVSFAGISCGYQLFATGKVFNFNPFTLQIVKKSANSGNH</sequence>
<keyword evidence="1" id="KW-1133">Transmembrane helix</keyword>
<dbReference type="PROSITE" id="PS50006">
    <property type="entry name" value="FHA_DOMAIN"/>
    <property type="match status" value="1"/>
</dbReference>